<evidence type="ECO:0000313" key="2">
    <source>
        <dbReference type="Proteomes" id="UP000014978"/>
    </source>
</evidence>
<dbReference type="EMBL" id="ATCN01000633">
    <property type="protein sequence ID" value="EPR78653.1"/>
    <property type="molecule type" value="Genomic_DNA"/>
</dbReference>
<proteinExistence type="predicted"/>
<keyword evidence="2" id="KW-1185">Reference proteome</keyword>
<sequence>MKSLSECIENEDFKAILQFQQLDNNIKTQQLNTLSSEEKIKYLQILIKLLKRGEDIFNNIKELILQSGDIFLNKEFRKEINNCCNILKRYSINYNKLIYLKGKIDSLEFKKRNKKQPNHIEEK</sequence>
<protein>
    <submittedName>
        <fullName evidence="1">Uncharacterized protein</fullName>
    </submittedName>
</protein>
<dbReference type="Proteomes" id="UP000014978">
    <property type="component" value="Unassembled WGS sequence"/>
</dbReference>
<comment type="caution">
    <text evidence="1">The sequence shown here is derived from an EMBL/GenBank/DDBJ whole genome shotgun (WGS) entry which is preliminary data.</text>
</comment>
<name>S7XRV5_SPRLO</name>
<evidence type="ECO:0000313" key="1">
    <source>
        <dbReference type="EMBL" id="EPR78653.1"/>
    </source>
</evidence>
<gene>
    <name evidence="1" type="ORF">SLOPH_1058</name>
</gene>
<organism evidence="1 2">
    <name type="scientific">Spraguea lophii (strain 42_110)</name>
    <name type="common">Microsporidian parasite</name>
    <dbReference type="NCBI Taxonomy" id="1358809"/>
    <lineage>
        <taxon>Eukaryota</taxon>
        <taxon>Fungi</taxon>
        <taxon>Fungi incertae sedis</taxon>
        <taxon>Microsporidia</taxon>
        <taxon>Spragueidae</taxon>
        <taxon>Spraguea</taxon>
    </lineage>
</organism>
<dbReference type="HOGENOM" id="CLU_2016710_0_0_1"/>
<reference evidence="2" key="1">
    <citation type="journal article" date="2013" name="PLoS Genet.">
        <title>The genome of Spraguea lophii and the basis of host-microsporidian interactions.</title>
        <authorList>
            <person name="Campbell S.E."/>
            <person name="Williams T.A."/>
            <person name="Yousuf A."/>
            <person name="Soanes D.M."/>
            <person name="Paszkiewicz K.H."/>
            <person name="Williams B.A.P."/>
        </authorList>
    </citation>
    <scope>NUCLEOTIDE SEQUENCE [LARGE SCALE GENOMIC DNA]</scope>
    <source>
        <strain evidence="2">42_110</strain>
    </source>
</reference>
<dbReference type="InParanoid" id="S7XRV5"/>
<dbReference type="VEuPathDB" id="MicrosporidiaDB:SLOPH_1058"/>
<dbReference type="AlphaFoldDB" id="S7XRV5"/>
<accession>S7XRV5</accession>
<dbReference type="OrthoDB" id="2195024at2759"/>